<dbReference type="Proteomes" id="UP001499884">
    <property type="component" value="Unassembled WGS sequence"/>
</dbReference>
<dbReference type="RefSeq" id="WP_345642937.1">
    <property type="nucleotide sequence ID" value="NZ_BAABEP010000006.1"/>
</dbReference>
<dbReference type="EMBL" id="BAABEP010000006">
    <property type="protein sequence ID" value="GAA3718660.1"/>
    <property type="molecule type" value="Genomic_DNA"/>
</dbReference>
<organism evidence="2 3">
    <name type="scientific">Streptomyces tremellae</name>
    <dbReference type="NCBI Taxonomy" id="1124239"/>
    <lineage>
        <taxon>Bacteria</taxon>
        <taxon>Bacillati</taxon>
        <taxon>Actinomycetota</taxon>
        <taxon>Actinomycetes</taxon>
        <taxon>Kitasatosporales</taxon>
        <taxon>Streptomycetaceae</taxon>
        <taxon>Streptomyces</taxon>
    </lineage>
</organism>
<dbReference type="Gene3D" id="1.10.260.40">
    <property type="entry name" value="lambda repressor-like DNA-binding domains"/>
    <property type="match status" value="1"/>
</dbReference>
<feature type="region of interest" description="Disordered" evidence="1">
    <location>
        <begin position="1"/>
        <end position="40"/>
    </location>
</feature>
<gene>
    <name evidence="2" type="ORF">GCM10023082_15230</name>
</gene>
<protein>
    <recommendedName>
        <fullName evidence="4">HTH cro/C1-type domain-containing protein</fullName>
    </recommendedName>
</protein>
<evidence type="ECO:0008006" key="4">
    <source>
        <dbReference type="Google" id="ProtNLM"/>
    </source>
</evidence>
<accession>A0ABP7EG33</accession>
<dbReference type="InterPro" id="IPR010982">
    <property type="entry name" value="Lambda_DNA-bd_dom_sf"/>
</dbReference>
<evidence type="ECO:0000313" key="3">
    <source>
        <dbReference type="Proteomes" id="UP001499884"/>
    </source>
</evidence>
<keyword evidence="3" id="KW-1185">Reference proteome</keyword>
<reference evidence="3" key="1">
    <citation type="journal article" date="2019" name="Int. J. Syst. Evol. Microbiol.">
        <title>The Global Catalogue of Microorganisms (GCM) 10K type strain sequencing project: providing services to taxonomists for standard genome sequencing and annotation.</title>
        <authorList>
            <consortium name="The Broad Institute Genomics Platform"/>
            <consortium name="The Broad Institute Genome Sequencing Center for Infectious Disease"/>
            <person name="Wu L."/>
            <person name="Ma J."/>
        </authorList>
    </citation>
    <scope>NUCLEOTIDE SEQUENCE [LARGE SCALE GENOMIC DNA]</scope>
    <source>
        <strain evidence="3">JCM 30846</strain>
    </source>
</reference>
<proteinExistence type="predicted"/>
<evidence type="ECO:0000313" key="2">
    <source>
        <dbReference type="EMBL" id="GAA3718660.1"/>
    </source>
</evidence>
<sequence>MPKVLRKAHGQPLRDEMRRQGLSGPGLAARTKEIDPTGRGVSAATIGRIAGRGSTARERCELSTAWLIAEVLNARMHDLFSLPPPAAAGAEKTRA</sequence>
<evidence type="ECO:0000256" key="1">
    <source>
        <dbReference type="SAM" id="MobiDB-lite"/>
    </source>
</evidence>
<comment type="caution">
    <text evidence="2">The sequence shown here is derived from an EMBL/GenBank/DDBJ whole genome shotgun (WGS) entry which is preliminary data.</text>
</comment>
<name>A0ABP7EG33_9ACTN</name>